<reference evidence="6 7" key="1">
    <citation type="journal article" date="2021" name="Nat. Commun.">
        <title>Reductive evolution and unique predatory mode in the CPR bacterium Vampirococcus lugosii.</title>
        <authorList>
            <person name="Moreira D."/>
            <person name="Zivanovic Y."/>
            <person name="Lopez-Archilla A.I."/>
            <person name="Iniesto M."/>
            <person name="Lopez-Garcia P."/>
        </authorList>
    </citation>
    <scope>NUCLEOTIDE SEQUENCE [LARGE SCALE GENOMIC DNA]</scope>
    <source>
        <strain evidence="6">Chiprana</strain>
    </source>
</reference>
<dbReference type="Pfam" id="PF00829">
    <property type="entry name" value="Ribosomal_L21p"/>
    <property type="match status" value="1"/>
</dbReference>
<dbReference type="PANTHER" id="PTHR21349:SF0">
    <property type="entry name" value="LARGE RIBOSOMAL SUBUNIT PROTEIN BL21M"/>
    <property type="match status" value="1"/>
</dbReference>
<dbReference type="RefSeq" id="WP_213347972.1">
    <property type="nucleotide sequence ID" value="NZ_JAEDAM010000001.1"/>
</dbReference>
<organism evidence="6 7">
    <name type="scientific">Candidatus Vampirococcus lugosii</name>
    <dbReference type="NCBI Taxonomy" id="2789015"/>
    <lineage>
        <taxon>Bacteria</taxon>
        <taxon>Candidatus Absconditibacteriota</taxon>
        <taxon>Vampirococcus</taxon>
    </lineage>
</organism>
<keyword evidence="4 5" id="KW-0694">RNA-binding</keyword>
<evidence type="ECO:0000256" key="4">
    <source>
        <dbReference type="HAMAP-Rule" id="MF_01363"/>
    </source>
</evidence>
<sequence>MYVVIDLKGHQYIVKEGDEIVVDSMGVDEGETIIVSSILAVFDDSGNVFSLGKPYVDSAKASLKLISNKKGDKISVVKFHNKNRYFRKKGFRANQSVLKVDNIDYNDK</sequence>
<keyword evidence="2 4" id="KW-0689">Ribosomal protein</keyword>
<comment type="subunit">
    <text evidence="4">Part of the 50S ribosomal subunit. Contacts protein L20.</text>
</comment>
<dbReference type="HAMAP" id="MF_01363">
    <property type="entry name" value="Ribosomal_bL21"/>
    <property type="match status" value="1"/>
</dbReference>
<evidence type="ECO:0000256" key="2">
    <source>
        <dbReference type="ARBA" id="ARBA00022980"/>
    </source>
</evidence>
<evidence type="ECO:0000256" key="3">
    <source>
        <dbReference type="ARBA" id="ARBA00023274"/>
    </source>
</evidence>
<protein>
    <recommendedName>
        <fullName evidence="4">Large ribosomal subunit protein bL21</fullName>
    </recommendedName>
</protein>
<dbReference type="InterPro" id="IPR001787">
    <property type="entry name" value="Ribosomal_bL21"/>
</dbReference>
<evidence type="ECO:0000256" key="1">
    <source>
        <dbReference type="ARBA" id="ARBA00008563"/>
    </source>
</evidence>
<keyword evidence="3 4" id="KW-0687">Ribonucleoprotein</keyword>
<comment type="function">
    <text evidence="4 5">This protein binds to 23S rRNA in the presence of protein L20.</text>
</comment>
<evidence type="ECO:0000256" key="5">
    <source>
        <dbReference type="RuleBase" id="RU000562"/>
    </source>
</evidence>
<dbReference type="InterPro" id="IPR028909">
    <property type="entry name" value="bL21-like"/>
</dbReference>
<dbReference type="GO" id="GO:0005840">
    <property type="term" value="C:ribosome"/>
    <property type="evidence" value="ECO:0007669"/>
    <property type="project" value="UniProtKB-KW"/>
</dbReference>
<proteinExistence type="inferred from homology"/>
<gene>
    <name evidence="4" type="primary">rplU</name>
    <name evidence="6" type="ORF">VAMP_2n324</name>
</gene>
<keyword evidence="7" id="KW-1185">Reference proteome</keyword>
<comment type="similarity">
    <text evidence="1 4 5">Belongs to the bacterial ribosomal protein bL21 family.</text>
</comment>
<dbReference type="EMBL" id="JAEDAM010000001">
    <property type="protein sequence ID" value="MBS8121447.1"/>
    <property type="molecule type" value="Genomic_DNA"/>
</dbReference>
<keyword evidence="4 5" id="KW-0699">rRNA-binding</keyword>
<comment type="caution">
    <text evidence="6">The sequence shown here is derived from an EMBL/GenBank/DDBJ whole genome shotgun (WGS) entry which is preliminary data.</text>
</comment>
<dbReference type="SUPFAM" id="SSF141091">
    <property type="entry name" value="L21p-like"/>
    <property type="match status" value="1"/>
</dbReference>
<dbReference type="Proteomes" id="UP000680365">
    <property type="component" value="Unassembled WGS sequence"/>
</dbReference>
<dbReference type="PANTHER" id="PTHR21349">
    <property type="entry name" value="50S RIBOSOMAL PROTEIN L21"/>
    <property type="match status" value="1"/>
</dbReference>
<accession>A0ABS5QJK5</accession>
<dbReference type="InterPro" id="IPR036164">
    <property type="entry name" value="bL21-like_sf"/>
</dbReference>
<dbReference type="NCBIfam" id="TIGR00061">
    <property type="entry name" value="L21"/>
    <property type="match status" value="1"/>
</dbReference>
<name>A0ABS5QJK5_9BACT</name>
<evidence type="ECO:0000313" key="7">
    <source>
        <dbReference type="Proteomes" id="UP000680365"/>
    </source>
</evidence>
<evidence type="ECO:0000313" key="6">
    <source>
        <dbReference type="EMBL" id="MBS8121447.1"/>
    </source>
</evidence>